<dbReference type="OrthoDB" id="9805504at2"/>
<dbReference type="GO" id="GO:0016787">
    <property type="term" value="F:hydrolase activity"/>
    <property type="evidence" value="ECO:0007669"/>
    <property type="project" value="UniProtKB-KW"/>
</dbReference>
<dbReference type="Pfam" id="PF18885">
    <property type="entry name" value="DUF5648"/>
    <property type="match status" value="1"/>
</dbReference>
<sequence>MRLLLKFGTVPASLIRCSPALLALVSALWLLSPSTASAACPGCCSSHGGITQSCGAGGRVLCKDGTTSPSCSCSSCGVSSTPTPPSCIPTSEQRSASCPSGQTGSIIESRSYTCSLGGMWSTWTAKSNTCQAVFLAGRVIAVTDGDTLTVQTDGTSSSVIRLAEIDAPEKCQPYGSAARLSLVSLALNKQASVQIVENDKYGRAVGKVTISGQGSTLNRQQIERGLAWAYDAYLQDWSLDSAEAQARALSRGLWIDANPTPPWDWRRLNPGCSRDSETNEGATLVAGSAATSAAIAGLPRAVEYFNSQNGHFFMTASASDANLIDAGVVGPSWARTGNAFSVWPANSNEPGTVQVCRFYSHGVDSHFFTAKAEDCQWLRNFEADLRRQADLKGESFRGWGYEGIAFRAKLPDQRGQCPAGTEPVHRAYNNRHEQNDPNHRFTPWLEDITELQPRGWVYEGVAMCVPK</sequence>
<dbReference type="InterPro" id="IPR002071">
    <property type="entry name" value="Thermonucl_AS"/>
</dbReference>
<dbReference type="GO" id="GO:0003676">
    <property type="term" value="F:nucleic acid binding"/>
    <property type="evidence" value="ECO:0007669"/>
    <property type="project" value="InterPro"/>
</dbReference>
<dbReference type="PANTHER" id="PTHR12302:SF3">
    <property type="entry name" value="SERINE_THREONINE-PROTEIN KINASE 31"/>
    <property type="match status" value="1"/>
</dbReference>
<evidence type="ECO:0000256" key="2">
    <source>
        <dbReference type="ARBA" id="ARBA00022759"/>
    </source>
</evidence>
<evidence type="ECO:0000256" key="1">
    <source>
        <dbReference type="ARBA" id="ARBA00022722"/>
    </source>
</evidence>
<keyword evidence="2" id="KW-0255">Endonuclease</keyword>
<feature type="chain" id="PRO_5022234871" evidence="4">
    <location>
        <begin position="39"/>
        <end position="467"/>
    </location>
</feature>
<dbReference type="Proteomes" id="UP000318199">
    <property type="component" value="Unassembled WGS sequence"/>
</dbReference>
<evidence type="ECO:0000256" key="3">
    <source>
        <dbReference type="ARBA" id="ARBA00022801"/>
    </source>
</evidence>
<accession>A0A562ZGS0</accession>
<reference evidence="6 7" key="1">
    <citation type="submission" date="2019-07" db="EMBL/GenBank/DDBJ databases">
        <title>Caenimonas sedimenti sp. nov., isolated from activated sludge.</title>
        <authorList>
            <person name="Xu J."/>
        </authorList>
    </citation>
    <scope>NUCLEOTIDE SEQUENCE [LARGE SCALE GENOMIC DNA]</scope>
    <source>
        <strain evidence="6 7">HX-9-20</strain>
    </source>
</reference>
<gene>
    <name evidence="6" type="ORF">FN976_25635</name>
</gene>
<dbReference type="PROSITE" id="PS01123">
    <property type="entry name" value="TNASE_1"/>
    <property type="match status" value="1"/>
</dbReference>
<organism evidence="6 7">
    <name type="scientific">Caenimonas sedimenti</name>
    <dbReference type="NCBI Taxonomy" id="2596921"/>
    <lineage>
        <taxon>Bacteria</taxon>
        <taxon>Pseudomonadati</taxon>
        <taxon>Pseudomonadota</taxon>
        <taxon>Betaproteobacteria</taxon>
        <taxon>Burkholderiales</taxon>
        <taxon>Comamonadaceae</taxon>
        <taxon>Caenimonas</taxon>
    </lineage>
</organism>
<keyword evidence="3" id="KW-0378">Hydrolase</keyword>
<evidence type="ECO:0000256" key="4">
    <source>
        <dbReference type="SAM" id="SignalP"/>
    </source>
</evidence>
<protein>
    <submittedName>
        <fullName evidence="6">Thermonuclease family protein</fullName>
    </submittedName>
</protein>
<dbReference type="EMBL" id="VOBQ01000023">
    <property type="protein sequence ID" value="TWO67770.1"/>
    <property type="molecule type" value="Genomic_DNA"/>
</dbReference>
<name>A0A562ZGS0_9BURK</name>
<dbReference type="InterPro" id="IPR035437">
    <property type="entry name" value="SNase_OB-fold_sf"/>
</dbReference>
<dbReference type="SMART" id="SM00318">
    <property type="entry name" value="SNc"/>
    <property type="match status" value="1"/>
</dbReference>
<dbReference type="Gene3D" id="2.40.50.90">
    <property type="match status" value="1"/>
</dbReference>
<feature type="signal peptide" evidence="4">
    <location>
        <begin position="1"/>
        <end position="38"/>
    </location>
</feature>
<dbReference type="Pfam" id="PF00565">
    <property type="entry name" value="SNase"/>
    <property type="match status" value="1"/>
</dbReference>
<evidence type="ECO:0000313" key="6">
    <source>
        <dbReference type="EMBL" id="TWO67770.1"/>
    </source>
</evidence>
<keyword evidence="1" id="KW-0540">Nuclease</keyword>
<comment type="caution">
    <text evidence="6">The sequence shown here is derived from an EMBL/GenBank/DDBJ whole genome shotgun (WGS) entry which is preliminary data.</text>
</comment>
<proteinExistence type="predicted"/>
<feature type="domain" description="TNase-like" evidence="5">
    <location>
        <begin position="133"/>
        <end position="256"/>
    </location>
</feature>
<dbReference type="GO" id="GO:0004519">
    <property type="term" value="F:endonuclease activity"/>
    <property type="evidence" value="ECO:0007669"/>
    <property type="project" value="UniProtKB-KW"/>
</dbReference>
<dbReference type="InterPro" id="IPR043708">
    <property type="entry name" value="DUF5648"/>
</dbReference>
<dbReference type="SUPFAM" id="SSF50199">
    <property type="entry name" value="Staphylococcal nuclease"/>
    <property type="match status" value="1"/>
</dbReference>
<dbReference type="InterPro" id="IPR016071">
    <property type="entry name" value="Staphylococal_nuclease_OB-fold"/>
</dbReference>
<evidence type="ECO:0000259" key="5">
    <source>
        <dbReference type="PROSITE" id="PS50830"/>
    </source>
</evidence>
<dbReference type="AlphaFoldDB" id="A0A562ZGS0"/>
<keyword evidence="7" id="KW-1185">Reference proteome</keyword>
<evidence type="ECO:0000313" key="7">
    <source>
        <dbReference type="Proteomes" id="UP000318199"/>
    </source>
</evidence>
<dbReference type="PROSITE" id="PS50830">
    <property type="entry name" value="TNASE_3"/>
    <property type="match status" value="1"/>
</dbReference>
<keyword evidence="4" id="KW-0732">Signal</keyword>
<dbReference type="PANTHER" id="PTHR12302">
    <property type="entry name" value="EBNA2 BINDING PROTEIN P100"/>
    <property type="match status" value="1"/>
</dbReference>